<reference evidence="10 11" key="1">
    <citation type="submission" date="2018-08" db="EMBL/GenBank/DDBJ databases">
        <title>Thalassotalea euphylliae genome.</title>
        <authorList>
            <person name="Summers S."/>
            <person name="Rice S.A."/>
            <person name="Freckelton M.L."/>
            <person name="Nedved B.T."/>
            <person name="Hadfield M.G."/>
        </authorList>
    </citation>
    <scope>NUCLEOTIDE SEQUENCE [LARGE SCALE GENOMIC DNA]</scope>
    <source>
        <strain evidence="10 11">H1</strain>
    </source>
</reference>
<evidence type="ECO:0000256" key="2">
    <source>
        <dbReference type="ARBA" id="ARBA00008683"/>
    </source>
</evidence>
<feature type="domain" description="Peptidase S49" evidence="9">
    <location>
        <begin position="396"/>
        <end position="545"/>
    </location>
</feature>
<keyword evidence="8" id="KW-1133">Transmembrane helix</keyword>
<dbReference type="CDD" id="cd07018">
    <property type="entry name" value="S49_SppA_67K_type"/>
    <property type="match status" value="1"/>
</dbReference>
<dbReference type="Pfam" id="PF01343">
    <property type="entry name" value="Peptidase_S49"/>
    <property type="match status" value="2"/>
</dbReference>
<dbReference type="GO" id="GO:0006465">
    <property type="term" value="P:signal peptide processing"/>
    <property type="evidence" value="ECO:0007669"/>
    <property type="project" value="InterPro"/>
</dbReference>
<dbReference type="OrthoDB" id="9764363at2"/>
<evidence type="ECO:0000313" key="11">
    <source>
        <dbReference type="Proteomes" id="UP000256478"/>
    </source>
</evidence>
<comment type="caution">
    <text evidence="10">The sequence shown here is derived from an EMBL/GenBank/DDBJ whole genome shotgun (WGS) entry which is preliminary data.</text>
</comment>
<evidence type="ECO:0000256" key="5">
    <source>
        <dbReference type="ARBA" id="ARBA00022825"/>
    </source>
</evidence>
<sequence length="631" mass="68910">MNSNPSLIRRFFSGTWRVIDTSRKLVINLIFILVIIAIIGIITSDDTQVKVPDGAALVLNLSGDLVEQKVAVDPMDALFNEALGQKEERPEVLLSNVLDTIAEAKADERIKIIVLKLDQLSRGSLSKLQDIGKALTDFKTSGKQVIALGDAYSQGQYYLASYADEIWLDPKGFLLLDGFGRYQMYYKSALEKLAVKPHIFRVGTYKSAVEPFLRDDMSEAAKAANQLWLNDLWQAYKEDVAAQRGFETANFDEDFSSLLTKFNQANGSYAEYAMQNQWVDALKTRDEMTSELISRVGKSDNGEYFNHIGYKAYLKATKPPFPLEANGGDKVAVVVAKGTILNGHQPAGTIGGDSTAKLLKRARYDKHIKAVVLRVDSPGGSAYASEIIRQEVELLKQAGKPVVASMGSVAASGGYWISASADKIVASPTTITGSIGIFGMFMTLENTLGNLGIHTDGVGTTEFAGFGITRPLSDGMSQLFQLSINRGYDDFISLVADSRAMTKQQVDKVAQGRVWSGSKALELGLVDELGSLDKAVTIAAELAKLEAYEQVVVEKELSPQDLFWQNLIDSSAHVAAKLGFANGYTYQSPAPLAHLGQAQQLVQTIVTELKQLEQFNDPQGIYSFCLTCEVN</sequence>
<dbReference type="NCBIfam" id="TIGR00705">
    <property type="entry name" value="SppA_67K"/>
    <property type="match status" value="1"/>
</dbReference>
<dbReference type="SUPFAM" id="SSF52096">
    <property type="entry name" value="ClpP/crotonase"/>
    <property type="match status" value="2"/>
</dbReference>
<evidence type="ECO:0000259" key="9">
    <source>
        <dbReference type="Pfam" id="PF01343"/>
    </source>
</evidence>
<keyword evidence="5" id="KW-0720">Serine protease</keyword>
<feature type="active site" description="Nucleophile" evidence="7">
    <location>
        <position position="412"/>
    </location>
</feature>
<evidence type="ECO:0000256" key="6">
    <source>
        <dbReference type="ARBA" id="ARBA00023136"/>
    </source>
</evidence>
<dbReference type="NCBIfam" id="TIGR00706">
    <property type="entry name" value="SppA_dom"/>
    <property type="match status" value="1"/>
</dbReference>
<evidence type="ECO:0000256" key="7">
    <source>
        <dbReference type="PIRSR" id="PIRSR001217-1"/>
    </source>
</evidence>
<comment type="subcellular location">
    <subcellularLocation>
        <location evidence="1">Membrane</location>
    </subcellularLocation>
</comment>
<dbReference type="GO" id="GO:0008236">
    <property type="term" value="F:serine-type peptidase activity"/>
    <property type="evidence" value="ECO:0007669"/>
    <property type="project" value="UniProtKB-KW"/>
</dbReference>
<dbReference type="EMBL" id="QUOU01000001">
    <property type="protein sequence ID" value="REL27018.1"/>
    <property type="molecule type" value="Genomic_DNA"/>
</dbReference>
<dbReference type="CDD" id="cd07023">
    <property type="entry name" value="S49_Sppa_N_C"/>
    <property type="match status" value="1"/>
</dbReference>
<dbReference type="AlphaFoldDB" id="A0A3E0TRA9"/>
<dbReference type="GO" id="GO:0016020">
    <property type="term" value="C:membrane"/>
    <property type="evidence" value="ECO:0007669"/>
    <property type="project" value="UniProtKB-SubCell"/>
</dbReference>
<keyword evidence="3" id="KW-0645">Protease</keyword>
<dbReference type="Gene3D" id="6.20.330.10">
    <property type="match status" value="1"/>
</dbReference>
<dbReference type="PANTHER" id="PTHR33209">
    <property type="entry name" value="PROTEASE 4"/>
    <property type="match status" value="1"/>
</dbReference>
<feature type="transmembrane region" description="Helical" evidence="8">
    <location>
        <begin position="25"/>
        <end position="43"/>
    </location>
</feature>
<dbReference type="InterPro" id="IPR004635">
    <property type="entry name" value="Pept_S49_SppA"/>
</dbReference>
<keyword evidence="8" id="KW-0812">Transmembrane</keyword>
<accession>A0A3E0TRA9</accession>
<evidence type="ECO:0000256" key="8">
    <source>
        <dbReference type="SAM" id="Phobius"/>
    </source>
</evidence>
<protein>
    <submittedName>
        <fullName evidence="10">Signal peptide peptidase SppA</fullName>
    </submittedName>
</protein>
<dbReference type="Proteomes" id="UP000256478">
    <property type="component" value="Unassembled WGS sequence"/>
</dbReference>
<dbReference type="InterPro" id="IPR047217">
    <property type="entry name" value="S49_SppA_67K_type_N"/>
</dbReference>
<keyword evidence="6 8" id="KW-0472">Membrane</keyword>
<evidence type="ECO:0000256" key="1">
    <source>
        <dbReference type="ARBA" id="ARBA00004370"/>
    </source>
</evidence>
<evidence type="ECO:0000256" key="4">
    <source>
        <dbReference type="ARBA" id="ARBA00022801"/>
    </source>
</evidence>
<gene>
    <name evidence="10" type="primary">sppA</name>
    <name evidence="10" type="ORF">DXX93_10905</name>
</gene>
<evidence type="ECO:0000313" key="10">
    <source>
        <dbReference type="EMBL" id="REL27018.1"/>
    </source>
</evidence>
<dbReference type="RefSeq" id="WP_116008119.1">
    <property type="nucleotide sequence ID" value="NZ_QUOU01000001.1"/>
</dbReference>
<dbReference type="InterPro" id="IPR002142">
    <property type="entry name" value="Peptidase_S49"/>
</dbReference>
<dbReference type="PIRSF" id="PIRSF001217">
    <property type="entry name" value="Protease_4_SppA"/>
    <property type="match status" value="1"/>
</dbReference>
<dbReference type="InterPro" id="IPR047272">
    <property type="entry name" value="S49_SppA_C"/>
</dbReference>
<keyword evidence="4" id="KW-0378">Hydrolase</keyword>
<dbReference type="InterPro" id="IPR029045">
    <property type="entry name" value="ClpP/crotonase-like_dom_sf"/>
</dbReference>
<name>A0A3E0TRA9_9GAMM</name>
<proteinExistence type="inferred from homology"/>
<feature type="domain" description="Peptidase S49" evidence="9">
    <location>
        <begin position="138"/>
        <end position="292"/>
    </location>
</feature>
<comment type="similarity">
    <text evidence="2">Belongs to the peptidase S49 family.</text>
</comment>
<dbReference type="PANTHER" id="PTHR33209:SF1">
    <property type="entry name" value="PEPTIDASE S49 DOMAIN-CONTAINING PROTEIN"/>
    <property type="match status" value="1"/>
</dbReference>
<dbReference type="Gene3D" id="3.90.226.10">
    <property type="entry name" value="2-enoyl-CoA Hydratase, Chain A, domain 1"/>
    <property type="match status" value="3"/>
</dbReference>
<dbReference type="InterPro" id="IPR004634">
    <property type="entry name" value="Pept_S49_pIV"/>
</dbReference>
<organism evidence="10 11">
    <name type="scientific">Thalassotalea euphylliae</name>
    <dbReference type="NCBI Taxonomy" id="1655234"/>
    <lineage>
        <taxon>Bacteria</taxon>
        <taxon>Pseudomonadati</taxon>
        <taxon>Pseudomonadota</taxon>
        <taxon>Gammaproteobacteria</taxon>
        <taxon>Alteromonadales</taxon>
        <taxon>Colwelliaceae</taxon>
        <taxon>Thalassotalea</taxon>
    </lineage>
</organism>
<evidence type="ECO:0000256" key="3">
    <source>
        <dbReference type="ARBA" id="ARBA00022670"/>
    </source>
</evidence>
<feature type="active site" description="Proton donor/acceptor" evidence="7">
    <location>
        <position position="206"/>
    </location>
</feature>